<sequence>MSGPIHYEVFARKTPASGWALQGAVENREAAISMAEDMLAQNRAAAVMVTKEVFSSESGEFKSFTVLNKGAPEQKKKDRPTQPAENICGSPQELYTAQGREKVARLLEDWLRRYKVTAFEMMHRPDLVERFEASNNDVQHVAQKLAVPEAQETGASIHEIMRRWTALIDKACTRVISDGRKNLFPDLTLDGLTAQIDKISSHPEKAYVLGGGVAKLMKAATTPAGKLEVLLPFVQRLAESHEGWGWAVQVFEAPIMEIFAGKTALTDIMGQEMDLGSGLAILTRLVAGPEAKLVAKIDPVVSRTLPELTGVLADILKLIEAGHFKALSASISKRLLVELKSVRRLRPSSPVLEIETLRALALVMTAAGKEQTQREDIAEAFAERSKTLVSSDFVESLTKDTASAFGEIERLIWLCENVVGSANKRQAVRWVSGCLTGHRFEREIRDGAKSAPTRLSFLAGLQKRLIRAELPEKEAQELRDKLGALGASIATEVNLMMHLTRVGGSSMQKLTLLLGFAAGQSAPLGPVSDLAKAEVMKLLKSPEARTNLMSDPAAFMQLRPLMQAAGIGAAA</sequence>
<gene>
    <name evidence="1" type="ORF">GCM10011273_03700</name>
</gene>
<reference evidence="1" key="1">
    <citation type="journal article" date="2014" name="Int. J. Syst. Evol. Microbiol.">
        <title>Complete genome sequence of Corynebacterium casei LMG S-19264T (=DSM 44701T), isolated from a smear-ripened cheese.</title>
        <authorList>
            <consortium name="US DOE Joint Genome Institute (JGI-PGF)"/>
            <person name="Walter F."/>
            <person name="Albersmeier A."/>
            <person name="Kalinowski J."/>
            <person name="Ruckert C."/>
        </authorList>
    </citation>
    <scope>NUCLEOTIDE SEQUENCE</scope>
    <source>
        <strain evidence="1">KCTC 32296</strain>
    </source>
</reference>
<dbReference type="Proteomes" id="UP000662572">
    <property type="component" value="Unassembled WGS sequence"/>
</dbReference>
<proteinExistence type="predicted"/>
<comment type="caution">
    <text evidence="1">The sequence shown here is derived from an EMBL/GenBank/DDBJ whole genome shotgun (WGS) entry which is preliminary data.</text>
</comment>
<keyword evidence="2" id="KW-1185">Reference proteome</keyword>
<evidence type="ECO:0000313" key="1">
    <source>
        <dbReference type="EMBL" id="GGZ22139.1"/>
    </source>
</evidence>
<dbReference type="RefSeq" id="WP_189484664.1">
    <property type="nucleotide sequence ID" value="NZ_BMZB01000001.1"/>
</dbReference>
<evidence type="ECO:0000313" key="2">
    <source>
        <dbReference type="Proteomes" id="UP000662572"/>
    </source>
</evidence>
<reference evidence="1" key="2">
    <citation type="submission" date="2020-09" db="EMBL/GenBank/DDBJ databases">
        <authorList>
            <person name="Sun Q."/>
            <person name="Kim S."/>
        </authorList>
    </citation>
    <scope>NUCLEOTIDE SEQUENCE</scope>
    <source>
        <strain evidence="1">KCTC 32296</strain>
    </source>
</reference>
<protein>
    <submittedName>
        <fullName evidence="1">Uncharacterized protein</fullName>
    </submittedName>
</protein>
<name>A0A918PUX8_9CAUL</name>
<dbReference type="EMBL" id="BMZB01000001">
    <property type="protein sequence ID" value="GGZ22139.1"/>
    <property type="molecule type" value="Genomic_DNA"/>
</dbReference>
<accession>A0A918PUX8</accession>
<dbReference type="AlphaFoldDB" id="A0A918PUX8"/>
<organism evidence="1 2">
    <name type="scientific">Asticcacaulis endophyticus</name>
    <dbReference type="NCBI Taxonomy" id="1395890"/>
    <lineage>
        <taxon>Bacteria</taxon>
        <taxon>Pseudomonadati</taxon>
        <taxon>Pseudomonadota</taxon>
        <taxon>Alphaproteobacteria</taxon>
        <taxon>Caulobacterales</taxon>
        <taxon>Caulobacteraceae</taxon>
        <taxon>Asticcacaulis</taxon>
    </lineage>
</organism>